<evidence type="ECO:0000313" key="1">
    <source>
        <dbReference type="EMBL" id="EFW14093.1"/>
    </source>
</evidence>
<evidence type="ECO:0000313" key="2">
    <source>
        <dbReference type="Proteomes" id="UP000002497"/>
    </source>
</evidence>
<reference evidence="2" key="1">
    <citation type="journal article" date="2010" name="Genome Res.">
        <title>Population genomic sequencing of Coccidioides fungi reveals recent hybridization and transposon control.</title>
        <authorList>
            <person name="Neafsey D.E."/>
            <person name="Barker B.M."/>
            <person name="Sharpton T.J."/>
            <person name="Stajich J.E."/>
            <person name="Park D.J."/>
            <person name="Whiston E."/>
            <person name="Hung C.-Y."/>
            <person name="McMahan C."/>
            <person name="White J."/>
            <person name="Sykes S."/>
            <person name="Heiman D."/>
            <person name="Young S."/>
            <person name="Zeng Q."/>
            <person name="Abouelleil A."/>
            <person name="Aftuck L."/>
            <person name="Bessette D."/>
            <person name="Brown A."/>
            <person name="FitzGerald M."/>
            <person name="Lui A."/>
            <person name="Macdonald J.P."/>
            <person name="Priest M."/>
            <person name="Orbach M.J."/>
            <person name="Galgiani J.N."/>
            <person name="Kirkland T.N."/>
            <person name="Cole G.T."/>
            <person name="Birren B.W."/>
            <person name="Henn M.R."/>
            <person name="Taylor J.W."/>
            <person name="Rounsley S.D."/>
        </authorList>
    </citation>
    <scope>NUCLEOTIDE SEQUENCE [LARGE SCALE GENOMIC DNA]</scope>
    <source>
        <strain evidence="2">RMSCC 757 / Silveira</strain>
    </source>
</reference>
<dbReference type="HOGENOM" id="CLU_084812_0_0_1"/>
<dbReference type="VEuPathDB" id="FungiDB:CPSG_09167"/>
<accession>E9DH68</accession>
<dbReference type="AlphaFoldDB" id="E9DH68"/>
<name>E9DH68_COCPS</name>
<dbReference type="VEuPathDB" id="FungiDB:D8B26_003238"/>
<organism evidence="2">
    <name type="scientific">Coccidioides posadasii (strain RMSCC 757 / Silveira)</name>
    <name type="common">Valley fever fungus</name>
    <dbReference type="NCBI Taxonomy" id="443226"/>
    <lineage>
        <taxon>Eukaryota</taxon>
        <taxon>Fungi</taxon>
        <taxon>Dikarya</taxon>
        <taxon>Ascomycota</taxon>
        <taxon>Pezizomycotina</taxon>
        <taxon>Eurotiomycetes</taxon>
        <taxon>Eurotiomycetidae</taxon>
        <taxon>Onygenales</taxon>
        <taxon>Onygenaceae</taxon>
        <taxon>Coccidioides</taxon>
    </lineage>
</organism>
<sequence>MLSSKDPVAHNKENTLPCFICIYLMFTDHLNEGKSCLWNTEKESCSHCLEHQTHICYNIPESTIKLVHWLLQLQEEYYSFNAANPCHLYNIKCMSILMHEFCGLNSEATKHHHCQTTSTVKESSMKHHHPASCHVAKTMDLIFKTESTKDSLSEFSYLSSPVHTVLSQVENEVANIQVSLDHLTTCLTSGTKTL</sequence>
<protein>
    <submittedName>
        <fullName evidence="1">Predicted protein</fullName>
    </submittedName>
</protein>
<keyword evidence="2" id="KW-1185">Reference proteome</keyword>
<reference evidence="2" key="2">
    <citation type="submission" date="2010-03" db="EMBL/GenBank/DDBJ databases">
        <title>The genome sequence of Coccidioides posadasii strain Silveira.</title>
        <authorList>
            <consortium name="The Broad Institute Genome Sequencing Center for Infectious Disease"/>
            <person name="Neafsey D."/>
            <person name="Orbach M."/>
            <person name="Henn M.R."/>
            <person name="Cole G.T."/>
            <person name="Galgiani J."/>
            <person name="Gardner M.J."/>
            <person name="Kirkland T.N."/>
            <person name="Taylor J.W."/>
            <person name="Young S.K."/>
            <person name="Zeng Q."/>
            <person name="Koehrsen M."/>
            <person name="Alvarado L."/>
            <person name="Berlin A."/>
            <person name="Borenstein D."/>
            <person name="Chapman S.B."/>
            <person name="Chen Z."/>
            <person name="Engels R."/>
            <person name="Freedman E."/>
            <person name="Gellesch M."/>
            <person name="Goldberg J."/>
            <person name="Griggs A."/>
            <person name="Gujja S."/>
            <person name="Heilman E."/>
            <person name="Heiman D."/>
            <person name="Howarth C."/>
            <person name="Jen D."/>
            <person name="Larson L."/>
            <person name="Mehta T."/>
            <person name="Neiman D."/>
            <person name="Park D."/>
            <person name="Pearson M."/>
            <person name="Richards J."/>
            <person name="Roberts A."/>
            <person name="Saif S."/>
            <person name="Shea T."/>
            <person name="Shenoy N."/>
            <person name="Sisk P."/>
            <person name="Stolte C."/>
            <person name="Sykes S."/>
            <person name="Walk T."/>
            <person name="White J."/>
            <person name="Yandava C."/>
            <person name="Haas B."/>
            <person name="Nusbaum C."/>
            <person name="Birren B."/>
        </authorList>
    </citation>
    <scope>NUCLEOTIDE SEQUENCE [LARGE SCALE GENOMIC DNA]</scope>
    <source>
        <strain evidence="2">RMSCC 757 / Silveira</strain>
    </source>
</reference>
<gene>
    <name evidence="1" type="ORF">CPSG_09167</name>
</gene>
<dbReference type="EMBL" id="GL636508">
    <property type="protein sequence ID" value="EFW14093.1"/>
    <property type="molecule type" value="Genomic_DNA"/>
</dbReference>
<proteinExistence type="predicted"/>
<dbReference type="Proteomes" id="UP000002497">
    <property type="component" value="Unassembled WGS sequence"/>
</dbReference>